<organism evidence="2 3">
    <name type="scientific">Leptothoe spongobia TAU-MAC 1115</name>
    <dbReference type="NCBI Taxonomy" id="1967444"/>
    <lineage>
        <taxon>Bacteria</taxon>
        <taxon>Bacillati</taxon>
        <taxon>Cyanobacteriota</taxon>
        <taxon>Cyanophyceae</taxon>
        <taxon>Nodosilineales</taxon>
        <taxon>Cymatolegaceae</taxon>
        <taxon>Leptothoe</taxon>
        <taxon>Leptothoe spongobia</taxon>
    </lineage>
</organism>
<evidence type="ECO:0000259" key="1">
    <source>
        <dbReference type="Pfam" id="PF21880"/>
    </source>
</evidence>
<gene>
    <name evidence="2" type="ORF">IXB50_01455</name>
</gene>
<dbReference type="RefSeq" id="WP_215607160.1">
    <property type="nucleotide sequence ID" value="NZ_JADOES010000002.1"/>
</dbReference>
<proteinExistence type="predicted"/>
<dbReference type="EMBL" id="JADOES010000002">
    <property type="protein sequence ID" value="MBT9314090.1"/>
    <property type="molecule type" value="Genomic_DNA"/>
</dbReference>
<dbReference type="AlphaFoldDB" id="A0A947DBA1"/>
<dbReference type="Proteomes" id="UP000717364">
    <property type="component" value="Unassembled WGS sequence"/>
</dbReference>
<accession>A0A947DBA1</accession>
<reference evidence="2" key="2">
    <citation type="journal article" date="2021" name="Mar. Drugs">
        <title>Genome Reduction and Secondary Metabolism of the Marine Sponge-Associated Cyanobacterium Leptothoe.</title>
        <authorList>
            <person name="Konstantinou D."/>
            <person name="Popin R.V."/>
            <person name="Fewer D.P."/>
            <person name="Sivonen K."/>
            <person name="Gkelis S."/>
        </authorList>
    </citation>
    <scope>NUCLEOTIDE SEQUENCE</scope>
    <source>
        <strain evidence="2">TAU-MAC 1115</strain>
    </source>
</reference>
<feature type="domain" description="DUF6916" evidence="1">
    <location>
        <begin position="5"/>
        <end position="96"/>
    </location>
</feature>
<dbReference type="InterPro" id="IPR054209">
    <property type="entry name" value="DUF6916"/>
</dbReference>
<evidence type="ECO:0000313" key="2">
    <source>
        <dbReference type="EMBL" id="MBT9314090.1"/>
    </source>
</evidence>
<protein>
    <recommendedName>
        <fullName evidence="1">DUF6916 domain-containing protein</fullName>
    </recommendedName>
</protein>
<dbReference type="Pfam" id="PF21880">
    <property type="entry name" value="DUF6916"/>
    <property type="match status" value="1"/>
</dbReference>
<keyword evidence="3" id="KW-1185">Reference proteome</keyword>
<name>A0A947DBA1_9CYAN</name>
<evidence type="ECO:0000313" key="3">
    <source>
        <dbReference type="Proteomes" id="UP000717364"/>
    </source>
</evidence>
<reference evidence="2" key="1">
    <citation type="submission" date="2020-11" db="EMBL/GenBank/DDBJ databases">
        <authorList>
            <person name="Konstantinou D."/>
            <person name="Gkelis S."/>
            <person name="Popin R."/>
            <person name="Fewer D."/>
            <person name="Sivonen K."/>
        </authorList>
    </citation>
    <scope>NUCLEOTIDE SEQUENCE</scope>
    <source>
        <strain evidence="2">TAU-MAC 1115</strain>
    </source>
</reference>
<comment type="caution">
    <text evidence="2">The sequence shown here is derived from an EMBL/GenBank/DDBJ whole genome shotgun (WGS) entry which is preliminary data.</text>
</comment>
<sequence>MLKTLTLSDFSPVVGSSFQVRTELDVSLQLELLEAVELGAASGARSSSFSLLFKGANDIILSQRIYPMRHPDLGELSIFLVPVSREADGMRYEAIFN</sequence>